<proteinExistence type="predicted"/>
<dbReference type="AlphaFoldDB" id="A0ABD5EBR6"/>
<comment type="caution">
    <text evidence="2">The sequence shown here is derived from an EMBL/GenBank/DDBJ whole genome shotgun (WGS) entry which is preliminary data.</text>
</comment>
<organism evidence="2 3">
    <name type="scientific">Streptomyces evansiae</name>
    <dbReference type="NCBI Taxonomy" id="3075535"/>
    <lineage>
        <taxon>Bacteria</taxon>
        <taxon>Bacillati</taxon>
        <taxon>Actinomycetota</taxon>
        <taxon>Actinomycetes</taxon>
        <taxon>Kitasatosporales</taxon>
        <taxon>Streptomycetaceae</taxon>
        <taxon>Streptomyces</taxon>
    </lineage>
</organism>
<evidence type="ECO:0000313" key="2">
    <source>
        <dbReference type="EMBL" id="MDT0418849.1"/>
    </source>
</evidence>
<name>A0ABD5EBR6_9ACTN</name>
<protein>
    <submittedName>
        <fullName evidence="2">Uncharacterized protein</fullName>
    </submittedName>
</protein>
<feature type="compositionally biased region" description="Pro residues" evidence="1">
    <location>
        <begin position="130"/>
        <end position="145"/>
    </location>
</feature>
<accession>A0ABD5EBR6</accession>
<dbReference type="EMBL" id="JAVRER010000056">
    <property type="protein sequence ID" value="MDT0418849.1"/>
    <property type="molecule type" value="Genomic_DNA"/>
</dbReference>
<sequence length="289" mass="32496">MTLPSPRDDDDFAHLLRDRNLSPDGDRWRRAHVVVDPACITDPQGRVELSVVPARLDDDALFPEHDDDYAPSDLETVLDLRASLTDLPAIKAAALRRLEEEGWYPREPEWTDEGADRIFVVCRVPAAQDPAPPLELPPAPPVPPRPPRKSLQQRAVERRAHAQTLGPQAASHRRFHRYDGLDPVDVVLALWEHARPWREAGTPSADTTARPTREEVRDLLAAKRPQGHDGERFVAVTELGARTLGLRLYTAPEPGWMEIGYDLYQEEPGLHDRVISGLRGDEAHQQPED</sequence>
<evidence type="ECO:0000256" key="1">
    <source>
        <dbReference type="SAM" id="MobiDB-lite"/>
    </source>
</evidence>
<gene>
    <name evidence="2" type="ORF">RM574_25545</name>
</gene>
<dbReference type="Proteomes" id="UP001183607">
    <property type="component" value="Unassembled WGS sequence"/>
</dbReference>
<dbReference type="RefSeq" id="WP_093853379.1">
    <property type="nucleotide sequence ID" value="NZ_JAVRER010000056.1"/>
</dbReference>
<reference evidence="3" key="1">
    <citation type="submission" date="2023-07" db="EMBL/GenBank/DDBJ databases">
        <title>30 novel species of actinomycetes from the DSMZ collection.</title>
        <authorList>
            <person name="Nouioui I."/>
        </authorList>
    </citation>
    <scope>NUCLEOTIDE SEQUENCE [LARGE SCALE GENOMIC DNA]</scope>
    <source>
        <strain evidence="3">DSM 41982</strain>
    </source>
</reference>
<evidence type="ECO:0000313" key="3">
    <source>
        <dbReference type="Proteomes" id="UP001183607"/>
    </source>
</evidence>
<feature type="region of interest" description="Disordered" evidence="1">
    <location>
        <begin position="129"/>
        <end position="153"/>
    </location>
</feature>